<dbReference type="SMART" id="SM00354">
    <property type="entry name" value="HTH_LACI"/>
    <property type="match status" value="1"/>
</dbReference>
<dbReference type="Gene3D" id="3.40.50.2300">
    <property type="match status" value="1"/>
</dbReference>
<evidence type="ECO:0000256" key="3">
    <source>
        <dbReference type="ARBA" id="ARBA00023163"/>
    </source>
</evidence>
<evidence type="ECO:0000259" key="5">
    <source>
        <dbReference type="PROSITE" id="PS50932"/>
    </source>
</evidence>
<comment type="caution">
    <text evidence="6">The sequence shown here is derived from an EMBL/GenBank/DDBJ whole genome shotgun (WGS) entry which is preliminary data.</text>
</comment>
<feature type="region of interest" description="Disordered" evidence="4">
    <location>
        <begin position="1"/>
        <end position="54"/>
    </location>
</feature>
<dbReference type="SUPFAM" id="SSF47413">
    <property type="entry name" value="lambda repressor-like DNA-binding domains"/>
    <property type="match status" value="1"/>
</dbReference>
<evidence type="ECO:0000256" key="2">
    <source>
        <dbReference type="ARBA" id="ARBA00023125"/>
    </source>
</evidence>
<name>A0A4R0INJ7_9ACTN</name>
<evidence type="ECO:0000256" key="4">
    <source>
        <dbReference type="SAM" id="MobiDB-lite"/>
    </source>
</evidence>
<sequence>MDRGGRRRQGARQPQEGGGQGRSFRAAGRDGEAGQRVPQGPVKPSTVSTRSAPRRKLAVVAREAGVSISTVSKVLRAYPDVAPATRTRVREVLRRAGYPLDSDAAGNRREESELVDVVVASQSSGWAGDVLAGLADAAREPGLALVVTTVNGGEPVPRLWLERLFARGTRGVIGLDVEFTDTQRAYLAAYDIPCVAVDSGSSASETLAAVVDGTPYLPTVVSRVG</sequence>
<dbReference type="PROSITE" id="PS50932">
    <property type="entry name" value="HTH_LACI_2"/>
    <property type="match status" value="1"/>
</dbReference>
<dbReference type="Pfam" id="PF00356">
    <property type="entry name" value="LacI"/>
    <property type="match status" value="1"/>
</dbReference>
<gene>
    <name evidence="6" type="ORF">E0H92_40720</name>
</gene>
<evidence type="ECO:0000313" key="7">
    <source>
        <dbReference type="Proteomes" id="UP000294225"/>
    </source>
</evidence>
<organism evidence="6 7">
    <name type="scientific">Kribbella speibonae</name>
    <dbReference type="NCBI Taxonomy" id="1572660"/>
    <lineage>
        <taxon>Bacteria</taxon>
        <taxon>Bacillati</taxon>
        <taxon>Actinomycetota</taxon>
        <taxon>Actinomycetes</taxon>
        <taxon>Propionibacteriales</taxon>
        <taxon>Kribbellaceae</taxon>
        <taxon>Kribbella</taxon>
    </lineage>
</organism>
<proteinExistence type="predicted"/>
<dbReference type="InterPro" id="IPR000843">
    <property type="entry name" value="HTH_LacI"/>
</dbReference>
<dbReference type="SUPFAM" id="SSF53822">
    <property type="entry name" value="Periplasmic binding protein-like I"/>
    <property type="match status" value="1"/>
</dbReference>
<feature type="compositionally biased region" description="Basic residues" evidence="4">
    <location>
        <begin position="1"/>
        <end position="10"/>
    </location>
</feature>
<dbReference type="PANTHER" id="PTHR30146">
    <property type="entry name" value="LACI-RELATED TRANSCRIPTIONAL REPRESSOR"/>
    <property type="match status" value="1"/>
</dbReference>
<dbReference type="GO" id="GO:0000976">
    <property type="term" value="F:transcription cis-regulatory region binding"/>
    <property type="evidence" value="ECO:0007669"/>
    <property type="project" value="TreeGrafter"/>
</dbReference>
<dbReference type="Proteomes" id="UP000294225">
    <property type="component" value="Unassembled WGS sequence"/>
</dbReference>
<dbReference type="EMBL" id="SJKC01000008">
    <property type="protein sequence ID" value="TCC30285.1"/>
    <property type="molecule type" value="Genomic_DNA"/>
</dbReference>
<dbReference type="GO" id="GO:0003700">
    <property type="term" value="F:DNA-binding transcription factor activity"/>
    <property type="evidence" value="ECO:0007669"/>
    <property type="project" value="TreeGrafter"/>
</dbReference>
<protein>
    <submittedName>
        <fullName evidence="6">LacI family transcriptional regulator</fullName>
    </submittedName>
</protein>
<keyword evidence="1" id="KW-0805">Transcription regulation</keyword>
<feature type="domain" description="HTH lacI-type" evidence="5">
    <location>
        <begin position="60"/>
        <end position="109"/>
    </location>
</feature>
<keyword evidence="2" id="KW-0238">DNA-binding</keyword>
<keyword evidence="3" id="KW-0804">Transcription</keyword>
<dbReference type="InterPro" id="IPR028082">
    <property type="entry name" value="Peripla_BP_I"/>
</dbReference>
<dbReference type="AlphaFoldDB" id="A0A4R0INJ7"/>
<accession>A0A4R0INJ7</accession>
<dbReference type="Gene3D" id="1.10.260.40">
    <property type="entry name" value="lambda repressor-like DNA-binding domains"/>
    <property type="match status" value="1"/>
</dbReference>
<evidence type="ECO:0000256" key="1">
    <source>
        <dbReference type="ARBA" id="ARBA00023015"/>
    </source>
</evidence>
<evidence type="ECO:0000313" key="6">
    <source>
        <dbReference type="EMBL" id="TCC30285.1"/>
    </source>
</evidence>
<dbReference type="InterPro" id="IPR010982">
    <property type="entry name" value="Lambda_DNA-bd_dom_sf"/>
</dbReference>
<dbReference type="CDD" id="cd01392">
    <property type="entry name" value="HTH_LacI"/>
    <property type="match status" value="1"/>
</dbReference>
<reference evidence="6 7" key="1">
    <citation type="submission" date="2019-02" db="EMBL/GenBank/DDBJ databases">
        <title>Kribbella capetownensis sp. nov. and Kribbella speibonae sp. nov., isolated from soil.</title>
        <authorList>
            <person name="Curtis S.M."/>
            <person name="Norton I."/>
            <person name="Everest G.J."/>
            <person name="Meyers P.R."/>
        </authorList>
    </citation>
    <scope>NUCLEOTIDE SEQUENCE [LARGE SCALE GENOMIC DNA]</scope>
    <source>
        <strain evidence="6 7">YM55</strain>
    </source>
</reference>
<dbReference type="PANTHER" id="PTHR30146:SF153">
    <property type="entry name" value="LACTOSE OPERON REPRESSOR"/>
    <property type="match status" value="1"/>
</dbReference>